<dbReference type="SUPFAM" id="SSF52540">
    <property type="entry name" value="P-loop containing nucleoside triphosphate hydrolases"/>
    <property type="match status" value="1"/>
</dbReference>
<name>A0A8X8W5V4_SALSN</name>
<dbReference type="EMBL" id="PNBA02000021">
    <property type="protein sequence ID" value="KAG6388171.1"/>
    <property type="molecule type" value="Genomic_DNA"/>
</dbReference>
<reference evidence="2" key="1">
    <citation type="submission" date="2018-01" db="EMBL/GenBank/DDBJ databases">
        <authorList>
            <person name="Mao J.F."/>
        </authorList>
    </citation>
    <scope>NUCLEOTIDE SEQUENCE</scope>
    <source>
        <strain evidence="2">Huo1</strain>
        <tissue evidence="2">Leaf</tissue>
    </source>
</reference>
<dbReference type="Gene3D" id="3.40.50.300">
    <property type="entry name" value="P-loop containing nucleotide triphosphate hydrolases"/>
    <property type="match status" value="1"/>
</dbReference>
<proteinExistence type="predicted"/>
<accession>A0A8X8W5V4</accession>
<dbReference type="AlphaFoldDB" id="A0A8X8W5V4"/>
<dbReference type="GO" id="GO:0043531">
    <property type="term" value="F:ADP binding"/>
    <property type="evidence" value="ECO:0007669"/>
    <property type="project" value="InterPro"/>
</dbReference>
<sequence>MGGIGKSTLAREILNHPDVIGGPFDRRGWVVVWSEFTPQETIKQIIFQLSRSDEEKEEIQILEQSTKDEHYLLQKLQETLYRDQLIS</sequence>
<reference evidence="2" key="2">
    <citation type="submission" date="2020-08" db="EMBL/GenBank/DDBJ databases">
        <title>Plant Genome Project.</title>
        <authorList>
            <person name="Zhang R.-G."/>
        </authorList>
    </citation>
    <scope>NUCLEOTIDE SEQUENCE</scope>
    <source>
        <strain evidence="2">Huo1</strain>
        <tissue evidence="2">Leaf</tissue>
    </source>
</reference>
<gene>
    <name evidence="2" type="ORF">SASPL_153370</name>
</gene>
<feature type="domain" description="NB-ARC" evidence="1">
    <location>
        <begin position="1"/>
        <end position="75"/>
    </location>
</feature>
<comment type="caution">
    <text evidence="2">The sequence shown here is derived from an EMBL/GenBank/DDBJ whole genome shotgun (WGS) entry which is preliminary data.</text>
</comment>
<dbReference type="InterPro" id="IPR027417">
    <property type="entry name" value="P-loop_NTPase"/>
</dbReference>
<evidence type="ECO:0000313" key="2">
    <source>
        <dbReference type="EMBL" id="KAG6388171.1"/>
    </source>
</evidence>
<evidence type="ECO:0000313" key="3">
    <source>
        <dbReference type="Proteomes" id="UP000298416"/>
    </source>
</evidence>
<evidence type="ECO:0000259" key="1">
    <source>
        <dbReference type="Pfam" id="PF00931"/>
    </source>
</evidence>
<protein>
    <recommendedName>
        <fullName evidence="1">NB-ARC domain-containing protein</fullName>
    </recommendedName>
</protein>
<organism evidence="2">
    <name type="scientific">Salvia splendens</name>
    <name type="common">Scarlet sage</name>
    <dbReference type="NCBI Taxonomy" id="180675"/>
    <lineage>
        <taxon>Eukaryota</taxon>
        <taxon>Viridiplantae</taxon>
        <taxon>Streptophyta</taxon>
        <taxon>Embryophyta</taxon>
        <taxon>Tracheophyta</taxon>
        <taxon>Spermatophyta</taxon>
        <taxon>Magnoliopsida</taxon>
        <taxon>eudicotyledons</taxon>
        <taxon>Gunneridae</taxon>
        <taxon>Pentapetalae</taxon>
        <taxon>asterids</taxon>
        <taxon>lamiids</taxon>
        <taxon>Lamiales</taxon>
        <taxon>Lamiaceae</taxon>
        <taxon>Nepetoideae</taxon>
        <taxon>Mentheae</taxon>
        <taxon>Salviinae</taxon>
        <taxon>Salvia</taxon>
        <taxon>Salvia subgen. Calosphace</taxon>
        <taxon>core Calosphace</taxon>
    </lineage>
</organism>
<keyword evidence="3" id="KW-1185">Reference proteome</keyword>
<dbReference type="Proteomes" id="UP000298416">
    <property type="component" value="Unassembled WGS sequence"/>
</dbReference>
<dbReference type="InterPro" id="IPR002182">
    <property type="entry name" value="NB-ARC"/>
</dbReference>
<dbReference type="Pfam" id="PF00931">
    <property type="entry name" value="NB-ARC"/>
    <property type="match status" value="1"/>
</dbReference>